<dbReference type="RefSeq" id="WP_234864993.1">
    <property type="nucleotide sequence ID" value="NZ_JAKEVY010000002.1"/>
</dbReference>
<name>A0ABS9BGG7_9BACT</name>
<protein>
    <recommendedName>
        <fullName evidence="3">Lipoprotein</fullName>
    </recommendedName>
</protein>
<dbReference type="PROSITE" id="PS51257">
    <property type="entry name" value="PROKAR_LIPOPROTEIN"/>
    <property type="match status" value="1"/>
</dbReference>
<reference evidence="1 2" key="1">
    <citation type="submission" date="2022-01" db="EMBL/GenBank/DDBJ databases">
        <title>Flavihumibacter sp. nov., isolated from sediment of a river.</title>
        <authorList>
            <person name="Liu H."/>
        </authorList>
    </citation>
    <scope>NUCLEOTIDE SEQUENCE [LARGE SCALE GENOMIC DNA]</scope>
    <source>
        <strain evidence="1 2">RY-1</strain>
    </source>
</reference>
<sequence>MLIIKTCIATSRFSLMKLLVFFFLLSGCATKPKRLTSVDLELRVLYPVLIPGPSGYEPIKDTVFIQFRRDTVLYHIPFIEFDMVGLEAKNERRKYYYFIYRMGKDSGIYMKYLDTSTAFSKVNVDTMLVNRAFKKDIDLSGFQFINRESWGSNGKFTDQYAYPAKQEDDLDSLYLNYSKDFMNLPFSLSPKLDSIQKARLYRVHAIFNEQQNSMENKPYPKREYILEFEVKKDMNHLILDSAISILRQRNLSF</sequence>
<accession>A0ABS9BGG7</accession>
<proteinExistence type="predicted"/>
<evidence type="ECO:0000313" key="2">
    <source>
        <dbReference type="Proteomes" id="UP001200145"/>
    </source>
</evidence>
<gene>
    <name evidence="1" type="ORF">L0U88_07020</name>
</gene>
<organism evidence="1 2">
    <name type="scientific">Flavihumibacter fluminis</name>
    <dbReference type="NCBI Taxonomy" id="2909236"/>
    <lineage>
        <taxon>Bacteria</taxon>
        <taxon>Pseudomonadati</taxon>
        <taxon>Bacteroidota</taxon>
        <taxon>Chitinophagia</taxon>
        <taxon>Chitinophagales</taxon>
        <taxon>Chitinophagaceae</taxon>
        <taxon>Flavihumibacter</taxon>
    </lineage>
</organism>
<evidence type="ECO:0000313" key="1">
    <source>
        <dbReference type="EMBL" id="MCF1714375.1"/>
    </source>
</evidence>
<dbReference type="EMBL" id="JAKEVY010000002">
    <property type="protein sequence ID" value="MCF1714375.1"/>
    <property type="molecule type" value="Genomic_DNA"/>
</dbReference>
<evidence type="ECO:0008006" key="3">
    <source>
        <dbReference type="Google" id="ProtNLM"/>
    </source>
</evidence>
<dbReference type="Proteomes" id="UP001200145">
    <property type="component" value="Unassembled WGS sequence"/>
</dbReference>
<keyword evidence="2" id="KW-1185">Reference proteome</keyword>
<comment type="caution">
    <text evidence="1">The sequence shown here is derived from an EMBL/GenBank/DDBJ whole genome shotgun (WGS) entry which is preliminary data.</text>
</comment>